<evidence type="ECO:0000259" key="9">
    <source>
        <dbReference type="Pfam" id="PF16491"/>
    </source>
</evidence>
<protein>
    <submittedName>
        <fullName evidence="10">STE24 endopeptidase</fullName>
        <ecNumber evidence="10">3.4.24.84</ecNumber>
    </submittedName>
</protein>
<sequence>MKDVYEQKRRKLAQEYNQSKDRYRTYKLIFNFLFCFGFIFFALEQKIYQELITKLPFLDLKLLTFIIIIYAIYSSLDWTLNYFLFYQLEQEYNLSNQSGSEWLIDKLKMSVLSILFLYIAARAFLIFSSYYSDLWWIGFALAGVLFTVVLNFLFPVVIFPMFFELTPYPDTPLRDRLMNLFATADVEVADIYEFDLSSKRNSANAAVMGMGQTRKIILGDNLTEKYSNDEIEAVLAHEIAHHAYNDIFKLLFLQLGSLLITTFILSTFWQSLVDYLGYSNPYGIVVLPLFMITLGFLSWLLSPVELYLQRKTEEAADDFALHLIEEPSKLGTALAKLADESLVELKPSLYKLLFKASHPPIDKRVEKALQWAEEKE</sequence>
<evidence type="ECO:0000256" key="1">
    <source>
        <dbReference type="ARBA" id="ARBA00022670"/>
    </source>
</evidence>
<gene>
    <name evidence="10" type="ORF">JOC47_000258</name>
</gene>
<feature type="transmembrane region" description="Helical" evidence="7">
    <location>
        <begin position="250"/>
        <end position="269"/>
    </location>
</feature>
<feature type="domain" description="CAAX prenyl protease 1 N-terminal" evidence="9">
    <location>
        <begin position="2"/>
        <end position="162"/>
    </location>
</feature>
<dbReference type="InterPro" id="IPR001915">
    <property type="entry name" value="Peptidase_M48"/>
</dbReference>
<feature type="transmembrane region" description="Helical" evidence="7">
    <location>
        <begin position="25"/>
        <end position="43"/>
    </location>
</feature>
<dbReference type="GO" id="GO:0046872">
    <property type="term" value="F:metal ion binding"/>
    <property type="evidence" value="ECO:0007669"/>
    <property type="project" value="UniProtKB-KW"/>
</dbReference>
<dbReference type="Gene3D" id="3.30.2010.10">
    <property type="entry name" value="Metalloproteases ('zincins'), catalytic domain"/>
    <property type="match status" value="1"/>
</dbReference>
<keyword evidence="4 6" id="KW-0862">Zinc</keyword>
<dbReference type="PANTHER" id="PTHR10120">
    <property type="entry name" value="CAAX PRENYL PROTEASE 1"/>
    <property type="match status" value="1"/>
</dbReference>
<dbReference type="RefSeq" id="WP_204700147.1">
    <property type="nucleotide sequence ID" value="NZ_JAFBDQ010000001.1"/>
</dbReference>
<reference evidence="10" key="1">
    <citation type="submission" date="2021-01" db="EMBL/GenBank/DDBJ databases">
        <title>Genomic Encyclopedia of Type Strains, Phase IV (KMG-IV): sequencing the most valuable type-strain genomes for metagenomic binning, comparative biology and taxonomic classification.</title>
        <authorList>
            <person name="Goeker M."/>
        </authorList>
    </citation>
    <scope>NUCLEOTIDE SEQUENCE</scope>
    <source>
        <strain evidence="10">DSM 23230</strain>
    </source>
</reference>
<keyword evidence="5 6" id="KW-0482">Metalloprotease</keyword>
<evidence type="ECO:0000259" key="8">
    <source>
        <dbReference type="Pfam" id="PF01435"/>
    </source>
</evidence>
<dbReference type="GO" id="GO:0004222">
    <property type="term" value="F:metalloendopeptidase activity"/>
    <property type="evidence" value="ECO:0007669"/>
    <property type="project" value="InterPro"/>
</dbReference>
<feature type="domain" description="Peptidase M48" evidence="8">
    <location>
        <begin position="173"/>
        <end position="371"/>
    </location>
</feature>
<comment type="similarity">
    <text evidence="6">Belongs to the peptidase M48 family.</text>
</comment>
<feature type="transmembrane region" description="Helical" evidence="7">
    <location>
        <begin position="63"/>
        <end position="86"/>
    </location>
</feature>
<keyword evidence="7" id="KW-0472">Membrane</keyword>
<keyword evidence="3 6" id="KW-0378">Hydrolase</keyword>
<evidence type="ECO:0000256" key="6">
    <source>
        <dbReference type="RuleBase" id="RU003983"/>
    </source>
</evidence>
<keyword evidence="2" id="KW-0479">Metal-binding</keyword>
<dbReference type="EC" id="3.4.24.84" evidence="10"/>
<keyword evidence="7" id="KW-0812">Transmembrane</keyword>
<dbReference type="Pfam" id="PF01435">
    <property type="entry name" value="Peptidase_M48"/>
    <property type="match status" value="1"/>
</dbReference>
<dbReference type="GO" id="GO:0006508">
    <property type="term" value="P:proteolysis"/>
    <property type="evidence" value="ECO:0007669"/>
    <property type="project" value="UniProtKB-KW"/>
</dbReference>
<organism evidence="10 11">
    <name type="scientific">Halanaerobacter jeridensis</name>
    <dbReference type="NCBI Taxonomy" id="706427"/>
    <lineage>
        <taxon>Bacteria</taxon>
        <taxon>Bacillati</taxon>
        <taxon>Bacillota</taxon>
        <taxon>Clostridia</taxon>
        <taxon>Halanaerobiales</taxon>
        <taxon>Halobacteroidaceae</taxon>
        <taxon>Halanaerobacter</taxon>
    </lineage>
</organism>
<evidence type="ECO:0000256" key="3">
    <source>
        <dbReference type="ARBA" id="ARBA00022801"/>
    </source>
</evidence>
<name>A0A938XQ19_9FIRM</name>
<evidence type="ECO:0000313" key="10">
    <source>
        <dbReference type="EMBL" id="MBM7555434.1"/>
    </source>
</evidence>
<comment type="caution">
    <text evidence="10">The sequence shown here is derived from an EMBL/GenBank/DDBJ whole genome shotgun (WGS) entry which is preliminary data.</text>
</comment>
<comment type="cofactor">
    <cofactor evidence="6">
        <name>Zn(2+)</name>
        <dbReference type="ChEBI" id="CHEBI:29105"/>
    </cofactor>
    <text evidence="6">Binds 1 zinc ion per subunit.</text>
</comment>
<evidence type="ECO:0000313" key="11">
    <source>
        <dbReference type="Proteomes" id="UP000774000"/>
    </source>
</evidence>
<evidence type="ECO:0000256" key="7">
    <source>
        <dbReference type="SAM" id="Phobius"/>
    </source>
</evidence>
<evidence type="ECO:0000256" key="2">
    <source>
        <dbReference type="ARBA" id="ARBA00022723"/>
    </source>
</evidence>
<keyword evidence="1 6" id="KW-0645">Protease</keyword>
<feature type="transmembrane region" description="Helical" evidence="7">
    <location>
        <begin position="134"/>
        <end position="159"/>
    </location>
</feature>
<feature type="transmembrane region" description="Helical" evidence="7">
    <location>
        <begin position="107"/>
        <end position="128"/>
    </location>
</feature>
<evidence type="ECO:0000256" key="4">
    <source>
        <dbReference type="ARBA" id="ARBA00022833"/>
    </source>
</evidence>
<accession>A0A938XQ19</accession>
<proteinExistence type="inferred from homology"/>
<keyword evidence="7" id="KW-1133">Transmembrane helix</keyword>
<dbReference type="Pfam" id="PF16491">
    <property type="entry name" value="Peptidase_M48_N"/>
    <property type="match status" value="1"/>
</dbReference>
<dbReference type="EMBL" id="JAFBDQ010000001">
    <property type="protein sequence ID" value="MBM7555434.1"/>
    <property type="molecule type" value="Genomic_DNA"/>
</dbReference>
<feature type="transmembrane region" description="Helical" evidence="7">
    <location>
        <begin position="281"/>
        <end position="301"/>
    </location>
</feature>
<dbReference type="AlphaFoldDB" id="A0A938XQ19"/>
<keyword evidence="11" id="KW-1185">Reference proteome</keyword>
<evidence type="ECO:0000256" key="5">
    <source>
        <dbReference type="ARBA" id="ARBA00023049"/>
    </source>
</evidence>
<dbReference type="Proteomes" id="UP000774000">
    <property type="component" value="Unassembled WGS sequence"/>
</dbReference>
<dbReference type="InterPro" id="IPR032456">
    <property type="entry name" value="Peptidase_M48_N"/>
</dbReference>